<feature type="coiled-coil region" evidence="12">
    <location>
        <begin position="699"/>
        <end position="881"/>
    </location>
</feature>
<evidence type="ECO:0000256" key="9">
    <source>
        <dbReference type="ARBA" id="ARBA00023172"/>
    </source>
</evidence>
<evidence type="ECO:0000256" key="4">
    <source>
        <dbReference type="ARBA" id="ARBA00022454"/>
    </source>
</evidence>
<dbReference type="GO" id="GO:0016787">
    <property type="term" value="F:hydrolase activity"/>
    <property type="evidence" value="ECO:0007669"/>
    <property type="project" value="UniProtKB-KW"/>
</dbReference>
<comment type="similarity">
    <text evidence="3">Belongs to the SMC family. SMC6 subfamily.</text>
</comment>
<evidence type="ECO:0000256" key="6">
    <source>
        <dbReference type="ARBA" id="ARBA00022763"/>
    </source>
</evidence>
<keyword evidence="16" id="KW-1185">Reference proteome</keyword>
<comment type="subcellular location">
    <subcellularLocation>
        <location evidence="2">Chromosome</location>
    </subcellularLocation>
    <subcellularLocation>
        <location evidence="1">Nucleus</location>
    </subcellularLocation>
</comment>
<feature type="region of interest" description="Disordered" evidence="13">
    <location>
        <begin position="1166"/>
        <end position="1188"/>
    </location>
</feature>
<feature type="region of interest" description="Disordered" evidence="13">
    <location>
        <begin position="1"/>
        <end position="81"/>
    </location>
</feature>
<accession>A0ABQ0LBL1</accession>
<dbReference type="Pfam" id="PF02463">
    <property type="entry name" value="SMC_N"/>
    <property type="match status" value="1"/>
</dbReference>
<evidence type="ECO:0000256" key="11">
    <source>
        <dbReference type="ARBA" id="ARBA00023242"/>
    </source>
</evidence>
<feature type="coiled-coil region" evidence="12">
    <location>
        <begin position="346"/>
        <end position="492"/>
    </location>
</feature>
<keyword evidence="15" id="KW-0378">Hydrolase</keyword>
<feature type="compositionally biased region" description="Acidic residues" evidence="13">
    <location>
        <begin position="49"/>
        <end position="61"/>
    </location>
</feature>
<keyword evidence="6" id="KW-0227">DNA damage</keyword>
<proteinExistence type="inferred from homology"/>
<evidence type="ECO:0000256" key="13">
    <source>
        <dbReference type="SAM" id="MobiDB-lite"/>
    </source>
</evidence>
<evidence type="ECO:0000256" key="1">
    <source>
        <dbReference type="ARBA" id="ARBA00004123"/>
    </source>
</evidence>
<evidence type="ECO:0000256" key="2">
    <source>
        <dbReference type="ARBA" id="ARBA00004286"/>
    </source>
</evidence>
<feature type="coiled-coil region" evidence="12">
    <location>
        <begin position="927"/>
        <end position="954"/>
    </location>
</feature>
<evidence type="ECO:0000256" key="3">
    <source>
        <dbReference type="ARBA" id="ARBA00006793"/>
    </source>
</evidence>
<evidence type="ECO:0000256" key="5">
    <source>
        <dbReference type="ARBA" id="ARBA00022741"/>
    </source>
</evidence>
<feature type="compositionally biased region" description="Pro residues" evidence="13">
    <location>
        <begin position="1170"/>
        <end position="1181"/>
    </location>
</feature>
<keyword evidence="11" id="KW-0539">Nucleus</keyword>
<dbReference type="InterPro" id="IPR018786">
    <property type="entry name" value="Mit_KHE1"/>
</dbReference>
<evidence type="ECO:0000313" key="15">
    <source>
        <dbReference type="EMBL" id="GAT48357.1"/>
    </source>
</evidence>
<evidence type="ECO:0000256" key="10">
    <source>
        <dbReference type="ARBA" id="ARBA00023204"/>
    </source>
</evidence>
<dbReference type="Gene3D" id="3.40.50.300">
    <property type="entry name" value="P-loop containing nucleotide triphosphate hydrolases"/>
    <property type="match status" value="2"/>
</dbReference>
<keyword evidence="8 12" id="KW-0175">Coiled coil</keyword>
<keyword evidence="5" id="KW-0547">Nucleotide-binding</keyword>
<evidence type="ECO:0000256" key="7">
    <source>
        <dbReference type="ARBA" id="ARBA00022840"/>
    </source>
</evidence>
<sequence length="1609" mass="180767">MPPKRRAVESDDESSSTPSSKRARTDPNTDDEEAPAPGPPRHRPAHSDEESDNDEDDEEREFEARYGPSIRASYEKKQKTAGGIAEAGIIEHIELRQFMCHHLLRFSFGPQLNFIIGHNGSGKSAILTAITVALGGRAAATGRGQGLKSFIREGQSSAEVTITLKNQGEEAYRPQEYGKIIVITRKFTKEGSSSWRIKDKDGHVVSTKKEELSAICDHMNIQIDNPLTVLTQDSARSFLGSSSAADKYKFFLRGTQLSQLSEEYGACLNNVSATFRILMQKKEAIPELKNKLGEVSARFKEASRARDLAHRADALTIENAWALVNGKQAEVERNAEELADLEHHRLPKVQEALEKAQNDLERINELVAALEKEHNALDNRDHLRKAKNEIAMKIRLNADEHRAWAEEMRQIDDELKSVEKEITEFEKEIAKEMKRLEADTESARHAVQQQIIAAREQQAAAEQQFEQVTEEIATTERQLGEWKQQGDEAERRGNDLRGQIMRCDAAIQSCEKAERDRYLPFGSNIQQVIKRIEQMRWHGQQPLGPLGVFVRLRPEAAEYRDVLRNQLAQQLMSFAVTDARDQGVLKKVLADAGNPRTVIHKFSPDLFDYQQGEPSEDVLTVLRALEIDDPHVLRILINKLGIESRVLAPTRKEAEQILRRLGGQGYAWSKDGFNLTRFSEGGESSVPSGSSNASPMLLADQAAVEIEKYRTEKQQHEAAYLTVKNEVNDVKQQWATRRRELETLKAQQHEAGERKHKAKNRARQLEDQLNSDMPLQLGAVRDELENARERKKTVLAQAEEVTLKKGGIDAEKAQLAAEREKVQREIDEFDSVKDASKAKIMAEVDKRSKLNNSVEHYEKKLAEEQTKINAVKLKADQLELDFASWTEKAETIGPRVETNRTVEAIQRESAAVLAALKDRESRDGATVEEMVIEVNKAQDMYDRAKQDYTRMNELNMALKLSLIDRLARLEEFRKIIALRTGIIFGLNMSMRGYYGKVVFNHDKGTLDLRVQTDDQAATQGYREKNTKSLSGGEKSFATICLLLSLWESIGSPIRCLDEFDVFMDAVNRRISMGMMTAVADRSDKKQYILITPQDMQGINPGPTVRIQRMSDPERSQGILGSWTRRVVFCSLASIPSTMTPVRWGTMRIAAIPLTRGRPPIAFYDFKVQRPPAPPPPSPKDAPSPKKGWLPEQGIVKWATLKVDTTWASWGKAESGSWRFRVFEFGERVLDRVDFEEGALKSIDREHAPPPRVPEKLVGAEREAAVAAWAQIKVPLLYPPKVLSAPEALDDLRRLVNTRIPLHTRGVWMYLLIVPLTAPFMIIPIIPNLPFFFCAWRAWSHYQALQGARHVDGLLKAGKIVPQALTALDAVYEVAKREGEKEVPEEDASKGASKASSALIVTRESLGNAMRDLEMGPDETKEVLRAQRTLGGYLDTLLLNATHGQGGLYFGVGQLHANRLDNASCAQPTQDASKWRRELCRRMVAVWTWYRPRRAKRTRLLHSAAVPFSSSSRNLTGFMESRVCPRGRRSKGPAFGVDEQPVKASGWYVAAKKEQAARFDAGANASSVLWRSWSAYGTTGCMRFALACGELATESEALALAFRGGKAQRR</sequence>
<dbReference type="Pfam" id="PF10173">
    <property type="entry name" value="Mit_KHE1"/>
    <property type="match status" value="1"/>
</dbReference>
<dbReference type="PANTHER" id="PTHR19306">
    <property type="entry name" value="STRUCTURAL MAINTENANCE OF CHROMOSOMES 5,6 SMC5, SMC6"/>
    <property type="match status" value="1"/>
</dbReference>
<keyword evidence="10" id="KW-0234">DNA repair</keyword>
<dbReference type="InterPro" id="IPR027417">
    <property type="entry name" value="P-loop_NTPase"/>
</dbReference>
<reference evidence="15" key="1">
    <citation type="submission" date="2014-09" db="EMBL/GenBank/DDBJ databases">
        <title>Genome sequence of the luminous mushroom Mycena chlorophos for searching fungal bioluminescence genes.</title>
        <authorList>
            <person name="Tanaka Y."/>
            <person name="Kasuga D."/>
            <person name="Oba Y."/>
            <person name="Hase S."/>
            <person name="Sato K."/>
            <person name="Oba Y."/>
            <person name="Sakakibara Y."/>
        </authorList>
    </citation>
    <scope>NUCLEOTIDE SEQUENCE</scope>
</reference>
<organism evidence="15 16">
    <name type="scientific">Mycena chlorophos</name>
    <name type="common">Agaric fungus</name>
    <name type="synonym">Agaricus chlorophos</name>
    <dbReference type="NCBI Taxonomy" id="658473"/>
    <lineage>
        <taxon>Eukaryota</taxon>
        <taxon>Fungi</taxon>
        <taxon>Dikarya</taxon>
        <taxon>Basidiomycota</taxon>
        <taxon>Agaricomycotina</taxon>
        <taxon>Agaricomycetes</taxon>
        <taxon>Agaricomycetidae</taxon>
        <taxon>Agaricales</taxon>
        <taxon>Marasmiineae</taxon>
        <taxon>Mycenaceae</taxon>
        <taxon>Mycena</taxon>
    </lineage>
</organism>
<protein>
    <submittedName>
        <fullName evidence="15">P-loop containing nucleoside triphosphate hydrolase protein</fullName>
    </submittedName>
</protein>
<dbReference type="PANTHER" id="PTHR19306:SF6">
    <property type="entry name" value="STRUCTURAL MAINTENANCE OF CHROMOSOMES PROTEIN 6"/>
    <property type="match status" value="1"/>
</dbReference>
<evidence type="ECO:0000256" key="8">
    <source>
        <dbReference type="ARBA" id="ARBA00023054"/>
    </source>
</evidence>
<name>A0ABQ0LBL1_MYCCL</name>
<gene>
    <name evidence="15" type="ORF">MCHLO_05771</name>
</gene>
<keyword evidence="9" id="KW-0233">DNA recombination</keyword>
<evidence type="ECO:0000259" key="14">
    <source>
        <dbReference type="Pfam" id="PF02463"/>
    </source>
</evidence>
<dbReference type="EMBL" id="DF844481">
    <property type="protein sequence ID" value="GAT48357.1"/>
    <property type="molecule type" value="Genomic_DNA"/>
</dbReference>
<feature type="domain" description="RecF/RecN/SMC N-terminal" evidence="14">
    <location>
        <begin position="90"/>
        <end position="1094"/>
    </location>
</feature>
<dbReference type="Proteomes" id="UP000815677">
    <property type="component" value="Unassembled WGS sequence"/>
</dbReference>
<dbReference type="SUPFAM" id="SSF52540">
    <property type="entry name" value="P-loop containing nucleoside triphosphate hydrolases"/>
    <property type="match status" value="1"/>
</dbReference>
<evidence type="ECO:0000256" key="12">
    <source>
        <dbReference type="SAM" id="Coils"/>
    </source>
</evidence>
<evidence type="ECO:0000313" key="16">
    <source>
        <dbReference type="Proteomes" id="UP000815677"/>
    </source>
</evidence>
<dbReference type="InterPro" id="IPR003395">
    <property type="entry name" value="RecF/RecN/SMC_N"/>
</dbReference>
<keyword evidence="4" id="KW-0158">Chromosome</keyword>
<keyword evidence="7" id="KW-0067">ATP-binding</keyword>